<organism evidence="2 3">
    <name type="scientific">Owenia fusiformis</name>
    <name type="common">Polychaete worm</name>
    <dbReference type="NCBI Taxonomy" id="6347"/>
    <lineage>
        <taxon>Eukaryota</taxon>
        <taxon>Metazoa</taxon>
        <taxon>Spiralia</taxon>
        <taxon>Lophotrochozoa</taxon>
        <taxon>Annelida</taxon>
        <taxon>Polychaeta</taxon>
        <taxon>Sedentaria</taxon>
        <taxon>Canalipalpata</taxon>
        <taxon>Sabellida</taxon>
        <taxon>Oweniida</taxon>
        <taxon>Oweniidae</taxon>
        <taxon>Owenia</taxon>
    </lineage>
</organism>
<evidence type="ECO:0000313" key="2">
    <source>
        <dbReference type="EMBL" id="CAH1780247.1"/>
    </source>
</evidence>
<feature type="non-terminal residue" evidence="2">
    <location>
        <position position="258"/>
    </location>
</feature>
<evidence type="ECO:0000313" key="3">
    <source>
        <dbReference type="Proteomes" id="UP000749559"/>
    </source>
</evidence>
<dbReference type="Proteomes" id="UP000749559">
    <property type="component" value="Unassembled WGS sequence"/>
</dbReference>
<dbReference type="EMBL" id="CAIIXF020000003">
    <property type="protein sequence ID" value="CAH1780247.1"/>
    <property type="molecule type" value="Genomic_DNA"/>
</dbReference>
<keyword evidence="3" id="KW-1185">Reference proteome</keyword>
<feature type="domain" description="F5/8 type C" evidence="1">
    <location>
        <begin position="1"/>
        <end position="133"/>
    </location>
</feature>
<proteinExistence type="predicted"/>
<dbReference type="PROSITE" id="PS01285">
    <property type="entry name" value="FA58C_1"/>
    <property type="match status" value="1"/>
</dbReference>
<dbReference type="Pfam" id="PF00754">
    <property type="entry name" value="F5_F8_type_C"/>
    <property type="match status" value="2"/>
</dbReference>
<dbReference type="OrthoDB" id="2121828at2759"/>
<gene>
    <name evidence="2" type="ORF">OFUS_LOCUS6963</name>
</gene>
<dbReference type="SUPFAM" id="SSF49785">
    <property type="entry name" value="Galactose-binding domain-like"/>
    <property type="match status" value="2"/>
</dbReference>
<dbReference type="PANTHER" id="PTHR24543:SF291">
    <property type="entry name" value="SMOKE ALARM, ISOFORM D"/>
    <property type="match status" value="1"/>
</dbReference>
<reference evidence="2" key="1">
    <citation type="submission" date="2022-03" db="EMBL/GenBank/DDBJ databases">
        <authorList>
            <person name="Martin C."/>
        </authorList>
    </citation>
    <scope>NUCLEOTIDE SEQUENCE</scope>
</reference>
<dbReference type="InterPro" id="IPR008979">
    <property type="entry name" value="Galactose-bd-like_sf"/>
</dbReference>
<dbReference type="InterPro" id="IPR000421">
    <property type="entry name" value="FA58C"/>
</dbReference>
<dbReference type="AlphaFoldDB" id="A0A8S4NIP8"/>
<sequence length="258" mass="28406">FQGGPSPYYFYPEYARIDFTGNGGVERGNCWCSQNSPAPGGSIEVDFGKVFYVKRLVTTGKGTADTYVSVYDVEYRANAGVSWTTISGLSGNVDDTSPKENSFSPVLFARFFRIKPTTYMGTQTCLSFEAYGCELDDELCPGYGLVSGPLNYVPDGSINATTSTVVPDFQSYRARITSEVEPIEPGSWSAGNLDQTQYIQVDLKSERTITGITTKGREGSAPEEYVTTYLLRYGDDGITFTTYSQEDHFMIMFGRVCS</sequence>
<protein>
    <recommendedName>
        <fullName evidence="1">F5/8 type C domain-containing protein</fullName>
    </recommendedName>
</protein>
<dbReference type="PROSITE" id="PS50022">
    <property type="entry name" value="FA58C_3"/>
    <property type="match status" value="2"/>
</dbReference>
<dbReference type="Gene3D" id="2.60.120.260">
    <property type="entry name" value="Galactose-binding domain-like"/>
    <property type="match status" value="2"/>
</dbReference>
<comment type="caution">
    <text evidence="2">The sequence shown here is derived from an EMBL/GenBank/DDBJ whole genome shotgun (WGS) entry which is preliminary data.</text>
</comment>
<feature type="domain" description="F5/8 type C" evidence="1">
    <location>
        <begin position="138"/>
        <end position="258"/>
    </location>
</feature>
<evidence type="ECO:0000259" key="1">
    <source>
        <dbReference type="PROSITE" id="PS50022"/>
    </source>
</evidence>
<name>A0A8S4NIP8_OWEFU</name>
<dbReference type="PANTHER" id="PTHR24543">
    <property type="entry name" value="MULTICOPPER OXIDASE-RELATED"/>
    <property type="match status" value="1"/>
</dbReference>
<accession>A0A8S4NIP8</accession>